<name>A0A2U8FW27_9BURK</name>
<dbReference type="GO" id="GO:0009236">
    <property type="term" value="P:cobalamin biosynthetic process"/>
    <property type="evidence" value="ECO:0007669"/>
    <property type="project" value="UniProtKB-UniRule"/>
</dbReference>
<dbReference type="Proteomes" id="UP000244892">
    <property type="component" value="Chromosome"/>
</dbReference>
<comment type="pathway">
    <text evidence="2 9">Cofactor biosynthesis; adenosylcobalamin biosynthesis.</text>
</comment>
<feature type="transmembrane region" description="Helical" evidence="9">
    <location>
        <begin position="64"/>
        <end position="91"/>
    </location>
</feature>
<dbReference type="KEGG" id="aon:DEH84_12550"/>
<reference evidence="10 11" key="1">
    <citation type="submission" date="2018-05" db="EMBL/GenBank/DDBJ databases">
        <title>complete genome sequence of Aquabacterium olei NBRC 110486.</title>
        <authorList>
            <person name="Tang B."/>
            <person name="Chang J."/>
            <person name="Zhang L."/>
            <person name="Yang H."/>
        </authorList>
    </citation>
    <scope>NUCLEOTIDE SEQUENCE [LARGE SCALE GENOMIC DNA]</scope>
    <source>
        <strain evidence="10 11">NBRC 110486</strain>
    </source>
</reference>
<keyword evidence="5 9" id="KW-0169">Cobalamin biosynthesis</keyword>
<keyword evidence="7 9" id="KW-1133">Transmembrane helix</keyword>
<dbReference type="Pfam" id="PF03186">
    <property type="entry name" value="CobD_Cbib"/>
    <property type="match status" value="1"/>
</dbReference>
<evidence type="ECO:0000256" key="1">
    <source>
        <dbReference type="ARBA" id="ARBA00004651"/>
    </source>
</evidence>
<dbReference type="HAMAP" id="MF_00024">
    <property type="entry name" value="CobD_CbiB"/>
    <property type="match status" value="1"/>
</dbReference>
<comment type="function">
    <text evidence="9">Converts cobyric acid to cobinamide by the addition of aminopropanol on the F carboxylic group.</text>
</comment>
<dbReference type="PANTHER" id="PTHR34308:SF1">
    <property type="entry name" value="COBALAMIN BIOSYNTHESIS PROTEIN CBIB"/>
    <property type="match status" value="1"/>
</dbReference>
<gene>
    <name evidence="9 10" type="primary">cobD</name>
    <name evidence="10" type="ORF">DEH84_12550</name>
</gene>
<comment type="caution">
    <text evidence="9">Lacks conserved residue(s) required for the propagation of feature annotation.</text>
</comment>
<evidence type="ECO:0000256" key="2">
    <source>
        <dbReference type="ARBA" id="ARBA00004953"/>
    </source>
</evidence>
<dbReference type="AlphaFoldDB" id="A0A2U8FW27"/>
<dbReference type="InterPro" id="IPR004485">
    <property type="entry name" value="Cobalamin_biosynth_CobD/CbiB"/>
</dbReference>
<dbReference type="GO" id="GO:0015420">
    <property type="term" value="F:ABC-type vitamin B12 transporter activity"/>
    <property type="evidence" value="ECO:0007669"/>
    <property type="project" value="UniProtKB-UniRule"/>
</dbReference>
<dbReference type="EMBL" id="CP029210">
    <property type="protein sequence ID" value="AWI55265.1"/>
    <property type="molecule type" value="Genomic_DNA"/>
</dbReference>
<dbReference type="GO" id="GO:0005886">
    <property type="term" value="C:plasma membrane"/>
    <property type="evidence" value="ECO:0007669"/>
    <property type="project" value="UniProtKB-SubCell"/>
</dbReference>
<evidence type="ECO:0000256" key="8">
    <source>
        <dbReference type="ARBA" id="ARBA00023136"/>
    </source>
</evidence>
<protein>
    <recommendedName>
        <fullName evidence="9">Cobalamin biosynthesis protein CobD</fullName>
    </recommendedName>
</protein>
<feature type="transmembrane region" description="Helical" evidence="9">
    <location>
        <begin position="172"/>
        <end position="193"/>
    </location>
</feature>
<proteinExistence type="inferred from homology"/>
<evidence type="ECO:0000256" key="5">
    <source>
        <dbReference type="ARBA" id="ARBA00022573"/>
    </source>
</evidence>
<evidence type="ECO:0000256" key="4">
    <source>
        <dbReference type="ARBA" id="ARBA00022475"/>
    </source>
</evidence>
<accession>A0A2U8FW27</accession>
<dbReference type="OrthoDB" id="9811967at2"/>
<dbReference type="PANTHER" id="PTHR34308">
    <property type="entry name" value="COBALAMIN BIOSYNTHESIS PROTEIN CBIB"/>
    <property type="match status" value="1"/>
</dbReference>
<evidence type="ECO:0000256" key="7">
    <source>
        <dbReference type="ARBA" id="ARBA00022989"/>
    </source>
</evidence>
<keyword evidence="11" id="KW-1185">Reference proteome</keyword>
<comment type="similarity">
    <text evidence="3 9">Belongs to the CobD/CbiB family.</text>
</comment>
<evidence type="ECO:0000313" key="10">
    <source>
        <dbReference type="EMBL" id="AWI55265.1"/>
    </source>
</evidence>
<evidence type="ECO:0000256" key="6">
    <source>
        <dbReference type="ARBA" id="ARBA00022692"/>
    </source>
</evidence>
<keyword evidence="8 9" id="KW-0472">Membrane</keyword>
<evidence type="ECO:0000313" key="11">
    <source>
        <dbReference type="Proteomes" id="UP000244892"/>
    </source>
</evidence>
<feature type="transmembrane region" description="Helical" evidence="9">
    <location>
        <begin position="298"/>
        <end position="317"/>
    </location>
</feature>
<organism evidence="10 11">
    <name type="scientific">Aquabacterium olei</name>
    <dbReference type="NCBI Taxonomy" id="1296669"/>
    <lineage>
        <taxon>Bacteria</taxon>
        <taxon>Pseudomonadati</taxon>
        <taxon>Pseudomonadota</taxon>
        <taxon>Betaproteobacteria</taxon>
        <taxon>Burkholderiales</taxon>
        <taxon>Aquabacterium</taxon>
    </lineage>
</organism>
<dbReference type="NCBIfam" id="TIGR00380">
    <property type="entry name" value="cobal_cbiB"/>
    <property type="match status" value="1"/>
</dbReference>
<keyword evidence="4 9" id="KW-1003">Cell membrane</keyword>
<dbReference type="RefSeq" id="WP_109038380.1">
    <property type="nucleotide sequence ID" value="NZ_CP029210.1"/>
</dbReference>
<sequence>MEGLAALSGTVTLATALGVALAIDRAWGEPPAWAHPVVAMGRYLGALGPRLWALPAATARLGGALAWCLGAVLVLAVALALDIGVGVLTAADAPLEQAVLRGALLGVLFKPLLAWRMLRDEVRAVDHALSQSLEAGRSRLGRLVSRDTASLSETEVRESAIESLAENLNDSVVAPLCWFLVAGLPGAALYRFANTADAMWGYRDHRRWMGQWAARVDDVLSWVPARLTAVMLYLAAWRRPDWVALHAEAVRTPSPNGGWPMGAMALLLGVKLGKPGVYTLHVKGRAPLAQDTPQALRWAGRAVVLTAALLTMGYGLYEGYTHV</sequence>
<keyword evidence="6 9" id="KW-0812">Transmembrane</keyword>
<dbReference type="GO" id="GO:0048472">
    <property type="term" value="F:threonine-phosphate decarboxylase activity"/>
    <property type="evidence" value="ECO:0007669"/>
    <property type="project" value="InterPro"/>
</dbReference>
<comment type="subcellular location">
    <subcellularLocation>
        <location evidence="1 9">Cell membrane</location>
        <topology evidence="1 9">Multi-pass membrane protein</topology>
    </subcellularLocation>
</comment>
<dbReference type="UniPathway" id="UPA00148"/>
<evidence type="ECO:0000256" key="9">
    <source>
        <dbReference type="HAMAP-Rule" id="MF_00024"/>
    </source>
</evidence>
<evidence type="ECO:0000256" key="3">
    <source>
        <dbReference type="ARBA" id="ARBA00006263"/>
    </source>
</evidence>